<dbReference type="Proteomes" id="UP000244005">
    <property type="component" value="Unassembled WGS sequence"/>
</dbReference>
<evidence type="ECO:0000313" key="2">
    <source>
        <dbReference type="Proteomes" id="UP000244005"/>
    </source>
</evidence>
<protein>
    <submittedName>
        <fullName evidence="1">Uncharacterized protein</fullName>
    </submittedName>
</protein>
<gene>
    <name evidence="1" type="ORF">MARPO_0074s0033</name>
</gene>
<organism evidence="1 2">
    <name type="scientific">Marchantia polymorpha</name>
    <name type="common">Common liverwort</name>
    <name type="synonym">Marchantia aquatica</name>
    <dbReference type="NCBI Taxonomy" id="3197"/>
    <lineage>
        <taxon>Eukaryota</taxon>
        <taxon>Viridiplantae</taxon>
        <taxon>Streptophyta</taxon>
        <taxon>Embryophyta</taxon>
        <taxon>Marchantiophyta</taxon>
        <taxon>Marchantiopsida</taxon>
        <taxon>Marchantiidae</taxon>
        <taxon>Marchantiales</taxon>
        <taxon>Marchantiaceae</taxon>
        <taxon>Marchantia</taxon>
    </lineage>
</organism>
<keyword evidence="2" id="KW-1185">Reference proteome</keyword>
<proteinExistence type="predicted"/>
<name>A0A2R6WMG5_MARPO</name>
<dbReference type="EMBL" id="KZ772746">
    <property type="protein sequence ID" value="PTQ35041.1"/>
    <property type="molecule type" value="Genomic_DNA"/>
</dbReference>
<accession>A0A2R6WMG5</accession>
<dbReference type="AlphaFoldDB" id="A0A2R6WMG5"/>
<evidence type="ECO:0000313" key="1">
    <source>
        <dbReference type="EMBL" id="PTQ35041.1"/>
    </source>
</evidence>
<sequence length="192" mass="21742">MVGAKKMPSRARPSRIRLLNDPAVATSVQAPFIPAAAAAADFLIVIFTLGTQTHMSLGPKSPVMWPARYLLASHCLDIHSLLFDFTLCSTQCSRAFHCLDIHCLPTDFTSPSQASNCLHIHSSLFDSSPPFPSLSFCRYTLFNVRFYSLSPSFSLSRNTYTVYWWFLFRVPNPVIVWTHIVHWSILVSTFYY</sequence>
<reference evidence="2" key="1">
    <citation type="journal article" date="2017" name="Cell">
        <title>Insights into land plant evolution garnered from the Marchantia polymorpha genome.</title>
        <authorList>
            <person name="Bowman J.L."/>
            <person name="Kohchi T."/>
            <person name="Yamato K.T."/>
            <person name="Jenkins J."/>
            <person name="Shu S."/>
            <person name="Ishizaki K."/>
            <person name="Yamaoka S."/>
            <person name="Nishihama R."/>
            <person name="Nakamura Y."/>
            <person name="Berger F."/>
            <person name="Adam C."/>
            <person name="Aki S.S."/>
            <person name="Althoff F."/>
            <person name="Araki T."/>
            <person name="Arteaga-Vazquez M.A."/>
            <person name="Balasubrmanian S."/>
            <person name="Barry K."/>
            <person name="Bauer D."/>
            <person name="Boehm C.R."/>
            <person name="Briginshaw L."/>
            <person name="Caballero-Perez J."/>
            <person name="Catarino B."/>
            <person name="Chen F."/>
            <person name="Chiyoda S."/>
            <person name="Chovatia M."/>
            <person name="Davies K.M."/>
            <person name="Delmans M."/>
            <person name="Demura T."/>
            <person name="Dierschke T."/>
            <person name="Dolan L."/>
            <person name="Dorantes-Acosta A.E."/>
            <person name="Eklund D.M."/>
            <person name="Florent S.N."/>
            <person name="Flores-Sandoval E."/>
            <person name="Fujiyama A."/>
            <person name="Fukuzawa H."/>
            <person name="Galik B."/>
            <person name="Grimanelli D."/>
            <person name="Grimwood J."/>
            <person name="Grossniklaus U."/>
            <person name="Hamada T."/>
            <person name="Haseloff J."/>
            <person name="Hetherington A.J."/>
            <person name="Higo A."/>
            <person name="Hirakawa Y."/>
            <person name="Hundley H.N."/>
            <person name="Ikeda Y."/>
            <person name="Inoue K."/>
            <person name="Inoue S.I."/>
            <person name="Ishida S."/>
            <person name="Jia Q."/>
            <person name="Kakita M."/>
            <person name="Kanazawa T."/>
            <person name="Kawai Y."/>
            <person name="Kawashima T."/>
            <person name="Kennedy M."/>
            <person name="Kinose K."/>
            <person name="Kinoshita T."/>
            <person name="Kohara Y."/>
            <person name="Koide E."/>
            <person name="Komatsu K."/>
            <person name="Kopischke S."/>
            <person name="Kubo M."/>
            <person name="Kyozuka J."/>
            <person name="Lagercrantz U."/>
            <person name="Lin S.S."/>
            <person name="Lindquist E."/>
            <person name="Lipzen A.M."/>
            <person name="Lu C.W."/>
            <person name="De Luna E."/>
            <person name="Martienssen R.A."/>
            <person name="Minamino N."/>
            <person name="Mizutani M."/>
            <person name="Mizutani M."/>
            <person name="Mochizuki N."/>
            <person name="Monte I."/>
            <person name="Mosher R."/>
            <person name="Nagasaki H."/>
            <person name="Nakagami H."/>
            <person name="Naramoto S."/>
            <person name="Nishitani K."/>
            <person name="Ohtani M."/>
            <person name="Okamoto T."/>
            <person name="Okumura M."/>
            <person name="Phillips J."/>
            <person name="Pollak B."/>
            <person name="Reinders A."/>
            <person name="Rovekamp M."/>
            <person name="Sano R."/>
            <person name="Sawa S."/>
            <person name="Schmid M.W."/>
            <person name="Shirakawa M."/>
            <person name="Solano R."/>
            <person name="Spunde A."/>
            <person name="Suetsugu N."/>
            <person name="Sugano S."/>
            <person name="Sugiyama A."/>
            <person name="Sun R."/>
            <person name="Suzuki Y."/>
            <person name="Takenaka M."/>
            <person name="Takezawa D."/>
            <person name="Tomogane H."/>
            <person name="Tsuzuki M."/>
            <person name="Ueda T."/>
            <person name="Umeda M."/>
            <person name="Ward J.M."/>
            <person name="Watanabe Y."/>
            <person name="Yazaki K."/>
            <person name="Yokoyama R."/>
            <person name="Yoshitake Y."/>
            <person name="Yotsui I."/>
            <person name="Zachgo S."/>
            <person name="Schmutz J."/>
        </authorList>
    </citation>
    <scope>NUCLEOTIDE SEQUENCE [LARGE SCALE GENOMIC DNA]</scope>
    <source>
        <strain evidence="2">Tak-1</strain>
    </source>
</reference>